<dbReference type="RefSeq" id="WP_190042321.1">
    <property type="nucleotide sequence ID" value="NZ_BNBE01000002.1"/>
</dbReference>
<keyword evidence="3" id="KW-1185">Reference proteome</keyword>
<dbReference type="Proteomes" id="UP000632849">
    <property type="component" value="Unassembled WGS sequence"/>
</dbReference>
<proteinExistence type="predicted"/>
<sequence length="78" mass="7791">MKSPLLYAQAALTVTAGALRSRLQTLQQEVRDGDDRGDSPISTVVIIVAAVAGALLIAGGLAAAYGRANGKLSGILGG</sequence>
<gene>
    <name evidence="2" type="ORF">GCM10017667_38330</name>
</gene>
<protein>
    <submittedName>
        <fullName evidence="2">Uncharacterized protein</fullName>
    </submittedName>
</protein>
<keyword evidence="1" id="KW-1133">Transmembrane helix</keyword>
<feature type="transmembrane region" description="Helical" evidence="1">
    <location>
        <begin position="44"/>
        <end position="65"/>
    </location>
</feature>
<comment type="caution">
    <text evidence="2">The sequence shown here is derived from an EMBL/GenBank/DDBJ whole genome shotgun (WGS) entry which is preliminary data.</text>
</comment>
<evidence type="ECO:0000313" key="2">
    <source>
        <dbReference type="EMBL" id="GHG04223.1"/>
    </source>
</evidence>
<keyword evidence="1" id="KW-0812">Transmembrane</keyword>
<dbReference type="EMBL" id="BNBE01000002">
    <property type="protein sequence ID" value="GHG04223.1"/>
    <property type="molecule type" value="Genomic_DNA"/>
</dbReference>
<evidence type="ECO:0000313" key="3">
    <source>
        <dbReference type="Proteomes" id="UP000632849"/>
    </source>
</evidence>
<evidence type="ECO:0000256" key="1">
    <source>
        <dbReference type="SAM" id="Phobius"/>
    </source>
</evidence>
<keyword evidence="1" id="KW-0472">Membrane</keyword>
<reference evidence="2" key="2">
    <citation type="submission" date="2020-09" db="EMBL/GenBank/DDBJ databases">
        <authorList>
            <person name="Sun Q."/>
            <person name="Ohkuma M."/>
        </authorList>
    </citation>
    <scope>NUCLEOTIDE SEQUENCE</scope>
    <source>
        <strain evidence="2">JCM 4122</strain>
    </source>
</reference>
<reference evidence="2" key="1">
    <citation type="journal article" date="2014" name="Int. J. Syst. Evol. Microbiol.">
        <title>Complete genome sequence of Corynebacterium casei LMG S-19264T (=DSM 44701T), isolated from a smear-ripened cheese.</title>
        <authorList>
            <consortium name="US DOE Joint Genome Institute (JGI-PGF)"/>
            <person name="Walter F."/>
            <person name="Albersmeier A."/>
            <person name="Kalinowski J."/>
            <person name="Ruckert C."/>
        </authorList>
    </citation>
    <scope>NUCLEOTIDE SEQUENCE</scope>
    <source>
        <strain evidence="2">JCM 4122</strain>
    </source>
</reference>
<dbReference type="AlphaFoldDB" id="A0A919BP78"/>
<name>A0A919BP78_STRFL</name>
<accession>A0A919BP78</accession>
<organism evidence="2 3">
    <name type="scientific">Streptomyces filamentosus</name>
    <name type="common">Streptomyces roseosporus</name>
    <dbReference type="NCBI Taxonomy" id="67294"/>
    <lineage>
        <taxon>Bacteria</taxon>
        <taxon>Bacillati</taxon>
        <taxon>Actinomycetota</taxon>
        <taxon>Actinomycetes</taxon>
        <taxon>Kitasatosporales</taxon>
        <taxon>Streptomycetaceae</taxon>
        <taxon>Streptomyces</taxon>
    </lineage>
</organism>